<keyword evidence="12 13" id="KW-0539">Nucleus</keyword>
<keyword evidence="8 13" id="KW-0949">S-adenosyl-L-methionine</keyword>
<dbReference type="GO" id="GO:0006325">
    <property type="term" value="P:chromatin organization"/>
    <property type="evidence" value="ECO:0007669"/>
    <property type="project" value="UniProtKB-KW"/>
</dbReference>
<dbReference type="InterPro" id="IPR029063">
    <property type="entry name" value="SAM-dependent_MTases_sf"/>
</dbReference>
<dbReference type="SUPFAM" id="SSF53335">
    <property type="entry name" value="S-adenosyl-L-methionine-dependent methyltransferases"/>
    <property type="match status" value="1"/>
</dbReference>
<evidence type="ECO:0000256" key="1">
    <source>
        <dbReference type="ARBA" id="ARBA00004604"/>
    </source>
</evidence>
<dbReference type="GO" id="GO:0032259">
    <property type="term" value="P:methylation"/>
    <property type="evidence" value="ECO:0007669"/>
    <property type="project" value="UniProtKB-KW"/>
</dbReference>
<evidence type="ECO:0000313" key="16">
    <source>
        <dbReference type="Proteomes" id="UP000241769"/>
    </source>
</evidence>
<keyword evidence="11" id="KW-0804">Transcription</keyword>
<comment type="subcellular location">
    <subcellularLocation>
        <location evidence="1 13">Nucleus</location>
        <location evidence="1 13">Nucleolus</location>
    </subcellularLocation>
</comment>
<dbReference type="FunFam" id="3.40.50.150:FF:000068">
    <property type="entry name" value="Ribosomal RNA-processing protein 8"/>
    <property type="match status" value="1"/>
</dbReference>
<evidence type="ECO:0000256" key="9">
    <source>
        <dbReference type="ARBA" id="ARBA00022853"/>
    </source>
</evidence>
<dbReference type="OrthoDB" id="10258825at2759"/>
<proteinExistence type="inferred from homology"/>
<evidence type="ECO:0000256" key="11">
    <source>
        <dbReference type="ARBA" id="ARBA00023163"/>
    </source>
</evidence>
<evidence type="ECO:0000256" key="8">
    <source>
        <dbReference type="ARBA" id="ARBA00022691"/>
    </source>
</evidence>
<dbReference type="InterPro" id="IPR042036">
    <property type="entry name" value="RRP8_N"/>
</dbReference>
<evidence type="ECO:0000256" key="5">
    <source>
        <dbReference type="ARBA" id="ARBA00022552"/>
    </source>
</evidence>
<sequence>MNSFEVPDWGEDAAVRETKPKETKPKEVKSKETKSKESKTKESTPKKDNNQQKNQNKKRKSTDEPTPAQSPTPAPTTPTKKKESKKQRAAKKKKVDAIAPPEEPASPPKEEDEEDVPAPSHQEGSKAKDLIDKMKDSLAGGKFRILNEQLYTTTGGTAFNMFSKDPSLFHAYHSGFASQVERWPSNPVDYFISYIKLCPKNKVIADFGCGEAKLSASVPHKVHSFDLVAVNDRVTACNMAQVPLKNSTVDIAIFSLSLMGTDYIKFLSEAHRVLKIGGELKIAEVKSRIENVSNFVEELRKMGFNPTHKDETNTMFVLLDFIKSDRRPNNNVNYVLKPCRYKKR</sequence>
<reference evidence="15 16" key="1">
    <citation type="journal article" date="2018" name="Genome Biol. Evol.">
        <title>Multiple Roots of Fruiting Body Formation in Amoebozoa.</title>
        <authorList>
            <person name="Hillmann F."/>
            <person name="Forbes G."/>
            <person name="Novohradska S."/>
            <person name="Ferling I."/>
            <person name="Riege K."/>
            <person name="Groth M."/>
            <person name="Westermann M."/>
            <person name="Marz M."/>
            <person name="Spaller T."/>
            <person name="Winckler T."/>
            <person name="Schaap P."/>
            <person name="Glockner G."/>
        </authorList>
    </citation>
    <scope>NUCLEOTIDE SEQUENCE [LARGE SCALE GENOMIC DNA]</scope>
    <source>
        <strain evidence="15 16">Jena</strain>
    </source>
</reference>
<keyword evidence="6 13" id="KW-0489">Methyltransferase</keyword>
<evidence type="ECO:0000256" key="10">
    <source>
        <dbReference type="ARBA" id="ARBA00023015"/>
    </source>
</evidence>
<accession>A0A2P6N4F6</accession>
<keyword evidence="4" id="KW-0678">Repressor</keyword>
<gene>
    <name evidence="15" type="ORF">PROFUN_01007</name>
</gene>
<comment type="function">
    <text evidence="13">Probable methyltransferase required to silence rDNA.</text>
</comment>
<evidence type="ECO:0000256" key="12">
    <source>
        <dbReference type="ARBA" id="ARBA00023242"/>
    </source>
</evidence>
<dbReference type="Pfam" id="PF05148">
    <property type="entry name" value="Methyltransf_8"/>
    <property type="match status" value="1"/>
</dbReference>
<dbReference type="EMBL" id="MDYQ01000207">
    <property type="protein sequence ID" value="PRP78834.1"/>
    <property type="molecule type" value="Genomic_DNA"/>
</dbReference>
<dbReference type="InParanoid" id="A0A2P6N4F6"/>
<dbReference type="GO" id="GO:0005730">
    <property type="term" value="C:nucleolus"/>
    <property type="evidence" value="ECO:0007669"/>
    <property type="project" value="UniProtKB-SubCell"/>
</dbReference>
<evidence type="ECO:0000256" key="13">
    <source>
        <dbReference type="RuleBase" id="RU365074"/>
    </source>
</evidence>
<protein>
    <recommendedName>
        <fullName evidence="3 13">Ribosomal RNA-processing protein 8</fullName>
        <ecNumber evidence="13">2.1.1.-</ecNumber>
    </recommendedName>
</protein>
<feature type="compositionally biased region" description="Basic and acidic residues" evidence="14">
    <location>
        <begin position="13"/>
        <end position="50"/>
    </location>
</feature>
<keyword evidence="7 13" id="KW-0808">Transferase</keyword>
<dbReference type="PANTHER" id="PTHR12787:SF0">
    <property type="entry name" value="RIBOSOMAL RNA-PROCESSING PROTEIN 8"/>
    <property type="match status" value="1"/>
</dbReference>
<keyword evidence="16" id="KW-1185">Reference proteome</keyword>
<dbReference type="PANTHER" id="PTHR12787">
    <property type="entry name" value="RIBOSOMAL RNA-PROCESSING PROTEIN 8"/>
    <property type="match status" value="1"/>
</dbReference>
<dbReference type="FunFam" id="1.10.10.2150:FF:000001">
    <property type="entry name" value="Ribosomal RNA-processing protein 8"/>
    <property type="match status" value="1"/>
</dbReference>
<dbReference type="GO" id="GO:0008168">
    <property type="term" value="F:methyltransferase activity"/>
    <property type="evidence" value="ECO:0007669"/>
    <property type="project" value="UniProtKB-KW"/>
</dbReference>
<evidence type="ECO:0000313" key="15">
    <source>
        <dbReference type="EMBL" id="PRP78834.1"/>
    </source>
</evidence>
<comment type="similarity">
    <text evidence="2 13">Belongs to the methyltransferase superfamily. RRP8 family.</text>
</comment>
<evidence type="ECO:0000256" key="6">
    <source>
        <dbReference type="ARBA" id="ARBA00022603"/>
    </source>
</evidence>
<dbReference type="STRING" id="1890364.A0A2P6N4F6"/>
<evidence type="ECO:0000256" key="4">
    <source>
        <dbReference type="ARBA" id="ARBA00022491"/>
    </source>
</evidence>
<evidence type="ECO:0000256" key="2">
    <source>
        <dbReference type="ARBA" id="ARBA00006301"/>
    </source>
</evidence>
<dbReference type="AlphaFoldDB" id="A0A2P6N4F6"/>
<feature type="region of interest" description="Disordered" evidence="14">
    <location>
        <begin position="1"/>
        <end position="130"/>
    </location>
</feature>
<comment type="caution">
    <text evidence="15">The sequence shown here is derived from an EMBL/GenBank/DDBJ whole genome shotgun (WGS) entry which is preliminary data.</text>
</comment>
<dbReference type="InterPro" id="IPR007823">
    <property type="entry name" value="RRP8"/>
</dbReference>
<dbReference type="Gene3D" id="1.10.10.2150">
    <property type="entry name" value="Ribosomal RNA-processing protein 8, N-terminal domain"/>
    <property type="match status" value="1"/>
</dbReference>
<evidence type="ECO:0000256" key="7">
    <source>
        <dbReference type="ARBA" id="ARBA00022679"/>
    </source>
</evidence>
<keyword evidence="9" id="KW-0156">Chromatin regulator</keyword>
<dbReference type="Proteomes" id="UP000241769">
    <property type="component" value="Unassembled WGS sequence"/>
</dbReference>
<keyword evidence="5 13" id="KW-0698">rRNA processing</keyword>
<dbReference type="FunCoup" id="A0A2P6N4F6">
    <property type="interactions" value="388"/>
</dbReference>
<name>A0A2P6N4F6_9EUKA</name>
<dbReference type="EC" id="2.1.1.-" evidence="13"/>
<organism evidence="15 16">
    <name type="scientific">Planoprotostelium fungivorum</name>
    <dbReference type="NCBI Taxonomy" id="1890364"/>
    <lineage>
        <taxon>Eukaryota</taxon>
        <taxon>Amoebozoa</taxon>
        <taxon>Evosea</taxon>
        <taxon>Variosea</taxon>
        <taxon>Cavosteliida</taxon>
        <taxon>Cavosteliaceae</taxon>
        <taxon>Planoprotostelium</taxon>
    </lineage>
</organism>
<dbReference type="GO" id="GO:0006364">
    <property type="term" value="P:rRNA processing"/>
    <property type="evidence" value="ECO:0007669"/>
    <property type="project" value="UniProtKB-UniRule"/>
</dbReference>
<evidence type="ECO:0000256" key="3">
    <source>
        <dbReference type="ARBA" id="ARBA00020203"/>
    </source>
</evidence>
<feature type="compositionally biased region" description="Basic residues" evidence="14">
    <location>
        <begin position="82"/>
        <end position="94"/>
    </location>
</feature>
<keyword evidence="10" id="KW-0805">Transcription regulation</keyword>
<evidence type="ECO:0000256" key="14">
    <source>
        <dbReference type="SAM" id="MobiDB-lite"/>
    </source>
</evidence>
<dbReference type="Gene3D" id="3.40.50.150">
    <property type="entry name" value="Vaccinia Virus protein VP39"/>
    <property type="match status" value="1"/>
</dbReference>